<proteinExistence type="predicted"/>
<dbReference type="AlphaFoldDB" id="A0A914VRI1"/>
<name>A0A914VRI1_9BILA</name>
<reference evidence="3" key="1">
    <citation type="submission" date="2022-11" db="UniProtKB">
        <authorList>
            <consortium name="WormBaseParasite"/>
        </authorList>
    </citation>
    <scope>IDENTIFICATION</scope>
</reference>
<evidence type="ECO:0000313" key="3">
    <source>
        <dbReference type="WBParaSite" id="PSAMB.scaffold2401size23408.g17661.t1"/>
    </source>
</evidence>
<accession>A0A914VRI1</accession>
<sequence length="110" mass="11876">MVKITLACFLILTSAAQLHALRLCGHLFFPPCATTATTSISTTAITMDGSDYDENDECDDGECEATNNARAAAIAQKLTPLDECENKFPGVNNMKAKLDKVRSSIGFWSI</sequence>
<keyword evidence="1" id="KW-0732">Signal</keyword>
<dbReference type="Proteomes" id="UP000887566">
    <property type="component" value="Unplaced"/>
</dbReference>
<keyword evidence="2" id="KW-1185">Reference proteome</keyword>
<evidence type="ECO:0000256" key="1">
    <source>
        <dbReference type="SAM" id="SignalP"/>
    </source>
</evidence>
<protein>
    <submittedName>
        <fullName evidence="3">Uncharacterized protein</fullName>
    </submittedName>
</protein>
<evidence type="ECO:0000313" key="2">
    <source>
        <dbReference type="Proteomes" id="UP000887566"/>
    </source>
</evidence>
<feature type="chain" id="PRO_5037733443" evidence="1">
    <location>
        <begin position="21"/>
        <end position="110"/>
    </location>
</feature>
<feature type="signal peptide" evidence="1">
    <location>
        <begin position="1"/>
        <end position="20"/>
    </location>
</feature>
<dbReference type="WBParaSite" id="PSAMB.scaffold2401size23408.g17661.t1">
    <property type="protein sequence ID" value="PSAMB.scaffold2401size23408.g17661.t1"/>
    <property type="gene ID" value="PSAMB.scaffold2401size23408.g17661"/>
</dbReference>
<organism evidence="2 3">
    <name type="scientific">Plectus sambesii</name>
    <dbReference type="NCBI Taxonomy" id="2011161"/>
    <lineage>
        <taxon>Eukaryota</taxon>
        <taxon>Metazoa</taxon>
        <taxon>Ecdysozoa</taxon>
        <taxon>Nematoda</taxon>
        <taxon>Chromadorea</taxon>
        <taxon>Plectida</taxon>
        <taxon>Plectina</taxon>
        <taxon>Plectoidea</taxon>
        <taxon>Plectidae</taxon>
        <taxon>Plectus</taxon>
    </lineage>
</organism>